<organism evidence="10 11">
    <name type="scientific">Anaeromyxobacter oryzae</name>
    <dbReference type="NCBI Taxonomy" id="2918170"/>
    <lineage>
        <taxon>Bacteria</taxon>
        <taxon>Pseudomonadati</taxon>
        <taxon>Myxococcota</taxon>
        <taxon>Myxococcia</taxon>
        <taxon>Myxococcales</taxon>
        <taxon>Cystobacterineae</taxon>
        <taxon>Anaeromyxobacteraceae</taxon>
        <taxon>Anaeromyxobacter</taxon>
    </lineage>
</organism>
<evidence type="ECO:0000256" key="3">
    <source>
        <dbReference type="ARBA" id="ARBA00022475"/>
    </source>
</evidence>
<evidence type="ECO:0000256" key="6">
    <source>
        <dbReference type="ARBA" id="ARBA00022989"/>
    </source>
</evidence>
<feature type="transmembrane region" description="Helical" evidence="9">
    <location>
        <begin position="187"/>
        <end position="206"/>
    </location>
</feature>
<keyword evidence="5" id="KW-0029">Amino-acid transport</keyword>
<dbReference type="EMBL" id="AP025591">
    <property type="protein sequence ID" value="BDG02494.1"/>
    <property type="molecule type" value="Genomic_DNA"/>
</dbReference>
<evidence type="ECO:0000256" key="1">
    <source>
        <dbReference type="ARBA" id="ARBA00004651"/>
    </source>
</evidence>
<feature type="transmembrane region" description="Helical" evidence="9">
    <location>
        <begin position="261"/>
        <end position="278"/>
    </location>
</feature>
<dbReference type="Pfam" id="PF02653">
    <property type="entry name" value="BPD_transp_2"/>
    <property type="match status" value="1"/>
</dbReference>
<comment type="subcellular location">
    <subcellularLocation>
        <location evidence="1">Cell membrane</location>
        <topology evidence="1">Multi-pass membrane protein</topology>
    </subcellularLocation>
</comment>
<dbReference type="CDD" id="cd06582">
    <property type="entry name" value="TM_PBP1_LivH_like"/>
    <property type="match status" value="1"/>
</dbReference>
<feature type="transmembrane region" description="Helical" evidence="9">
    <location>
        <begin position="237"/>
        <end position="255"/>
    </location>
</feature>
<feature type="transmembrane region" description="Helical" evidence="9">
    <location>
        <begin position="141"/>
        <end position="159"/>
    </location>
</feature>
<dbReference type="InterPro" id="IPR052157">
    <property type="entry name" value="BCAA_transport_permease"/>
</dbReference>
<feature type="transmembrane region" description="Helical" evidence="9">
    <location>
        <begin position="94"/>
        <end position="121"/>
    </location>
</feature>
<name>A0ABM7WSM7_9BACT</name>
<evidence type="ECO:0000256" key="4">
    <source>
        <dbReference type="ARBA" id="ARBA00022692"/>
    </source>
</evidence>
<evidence type="ECO:0000256" key="8">
    <source>
        <dbReference type="ARBA" id="ARBA00037998"/>
    </source>
</evidence>
<gene>
    <name evidence="10" type="ORF">AMOR_14900</name>
</gene>
<comment type="similarity">
    <text evidence="8">Belongs to the binding-protein-dependent transport system permease family. LivHM subfamily.</text>
</comment>
<evidence type="ECO:0000256" key="5">
    <source>
        <dbReference type="ARBA" id="ARBA00022970"/>
    </source>
</evidence>
<reference evidence="11" key="1">
    <citation type="journal article" date="2022" name="Int. J. Syst. Evol. Microbiol.">
        <title>Anaeromyxobacter oryzae sp. nov., Anaeromyxobacter diazotrophicus sp. nov. and Anaeromyxobacter paludicola sp. nov., isolated from paddy soils.</title>
        <authorList>
            <person name="Itoh H."/>
            <person name="Xu Z."/>
            <person name="Mise K."/>
            <person name="Masuda Y."/>
            <person name="Ushijima N."/>
            <person name="Hayakawa C."/>
            <person name="Shiratori Y."/>
            <person name="Senoo K."/>
        </authorList>
    </citation>
    <scope>NUCLEOTIDE SEQUENCE [LARGE SCALE GENOMIC DNA]</scope>
    <source>
        <strain evidence="11">Red232</strain>
    </source>
</reference>
<feature type="transmembrane region" description="Helical" evidence="9">
    <location>
        <begin position="17"/>
        <end position="41"/>
    </location>
</feature>
<evidence type="ECO:0000313" key="10">
    <source>
        <dbReference type="EMBL" id="BDG02494.1"/>
    </source>
</evidence>
<dbReference type="PANTHER" id="PTHR11795">
    <property type="entry name" value="BRANCHED-CHAIN AMINO ACID TRANSPORT SYSTEM PERMEASE PROTEIN LIVH"/>
    <property type="match status" value="1"/>
</dbReference>
<dbReference type="Proteomes" id="UP001162891">
    <property type="component" value="Chromosome"/>
</dbReference>
<dbReference type="InterPro" id="IPR001851">
    <property type="entry name" value="ABC_transp_permease"/>
</dbReference>
<dbReference type="RefSeq" id="WP_248360175.1">
    <property type="nucleotide sequence ID" value="NZ_AP025591.1"/>
</dbReference>
<protein>
    <submittedName>
        <fullName evidence="10">Branched-chain amino acid ABC transporter permease</fullName>
    </submittedName>
</protein>
<evidence type="ECO:0000256" key="9">
    <source>
        <dbReference type="SAM" id="Phobius"/>
    </source>
</evidence>
<keyword evidence="4 9" id="KW-0812">Transmembrane</keyword>
<dbReference type="PANTHER" id="PTHR11795:SF447">
    <property type="entry name" value="ABC TRANSPORTER PERMEASE PROTEIN"/>
    <property type="match status" value="1"/>
</dbReference>
<evidence type="ECO:0000313" key="11">
    <source>
        <dbReference type="Proteomes" id="UP001162891"/>
    </source>
</evidence>
<accession>A0ABM7WSM7</accession>
<keyword evidence="7 9" id="KW-0472">Membrane</keyword>
<sequence length="299" mass="31897">MSVPYLVSLLYQYADNLAFLLLAALGLMIILGVVDVINLAHGELIMLGAYVTTLAYHRAHLPLPLCMLLSVVVVGTFGMVLERTVIRRFYRDKLGALVATWGISLILSQGMLLVLGPSLIAVPLPEWTLSYAGYSFGGYRLLLFAASIVVVVAAWWVFYRTRLGVHTRATMQNAAMAQALGVDTRRIYLYTFGAGSALAGLTGALYAPTTTIVPLMGTTFVDVAFITVVVGGGANPILGALTSAALLALISTPLSSALGTFAGRIGLLIAALVIIRFLPRGLSGYFADLQRRRMAAART</sequence>
<keyword evidence="3" id="KW-1003">Cell membrane</keyword>
<evidence type="ECO:0000256" key="7">
    <source>
        <dbReference type="ARBA" id="ARBA00023136"/>
    </source>
</evidence>
<keyword evidence="6 9" id="KW-1133">Transmembrane helix</keyword>
<keyword evidence="11" id="KW-1185">Reference proteome</keyword>
<proteinExistence type="inferred from homology"/>
<evidence type="ECO:0000256" key="2">
    <source>
        <dbReference type="ARBA" id="ARBA00022448"/>
    </source>
</evidence>
<feature type="transmembrane region" description="Helical" evidence="9">
    <location>
        <begin position="61"/>
        <end position="82"/>
    </location>
</feature>
<keyword evidence="2" id="KW-0813">Transport</keyword>